<proteinExistence type="predicted"/>
<dbReference type="InterPro" id="IPR023346">
    <property type="entry name" value="Lysozyme-like_dom_sf"/>
</dbReference>
<gene>
    <name evidence="1" type="ORF">SEA_FLAPPER_53</name>
</gene>
<evidence type="ECO:0000313" key="1">
    <source>
        <dbReference type="EMBL" id="AVD99797.1"/>
    </source>
</evidence>
<sequence length="341" mass="37643">MMDAATLRQALMPTTKSADDLRPFVPFVENAMEIAGVNTVRRAAAWFATLGEETGGFANFVELWGPTAQQRGYEGRADLGNTVRGDGYRFRGRGAIQLTGRNNYREFGKWCVARGLVDDPEHFTKNPDLVATPRWGFLAAAKYWSTTSRKGKTINEWADAGDILAVSRCVNGWIDGVMPWGWPGRQQRYKTCLALGEAILPGGFLMALDDKAQGTILGAAIQTGDAQVTDVEKGVIGPRPQRHTEFYNVDGNPSLAVKGKKLAYLRAMVMDLWNELVYDGYVAEVEDPALDDRRYGSPVRFITAIHKNVRQSFLLIKAIAEKVGVDTKAVLEPAPTIEEKK</sequence>
<keyword evidence="1" id="KW-0378">Hydrolase</keyword>
<keyword evidence="2" id="KW-1185">Reference proteome</keyword>
<dbReference type="GO" id="GO:0016787">
    <property type="term" value="F:hydrolase activity"/>
    <property type="evidence" value="ECO:0007669"/>
    <property type="project" value="UniProtKB-KW"/>
</dbReference>
<dbReference type="Proteomes" id="UP000240601">
    <property type="component" value="Segment"/>
</dbReference>
<accession>A0A2L1IX84</accession>
<dbReference type="Gene3D" id="1.10.530.10">
    <property type="match status" value="1"/>
</dbReference>
<organism evidence="1 2">
    <name type="scientific">Gordonia phage Flapper</name>
    <dbReference type="NCBI Taxonomy" id="2079415"/>
    <lineage>
        <taxon>Viruses</taxon>
        <taxon>Duplodnaviria</taxon>
        <taxon>Heunggongvirae</taxon>
        <taxon>Uroviricota</taxon>
        <taxon>Caudoviricetes</taxon>
        <taxon>Zierdtviridae</taxon>
        <taxon>Emilbogenvirinae</taxon>
        <taxon>Gruunavirus</taxon>
        <taxon>Gruunavirus flapper</taxon>
    </lineage>
</organism>
<protein>
    <submittedName>
        <fullName evidence="1">Lysin A, glycosyl hydrolase domain</fullName>
    </submittedName>
</protein>
<name>A0A2L1IX84_9CAUD</name>
<evidence type="ECO:0000313" key="2">
    <source>
        <dbReference type="Proteomes" id="UP000240601"/>
    </source>
</evidence>
<dbReference type="SUPFAM" id="SSF53955">
    <property type="entry name" value="Lysozyme-like"/>
    <property type="match status" value="1"/>
</dbReference>
<reference evidence="1 2" key="1">
    <citation type="submission" date="2018-01" db="EMBL/GenBank/DDBJ databases">
        <authorList>
            <person name="Freeman E."/>
            <person name="St-Pierre M."/>
            <person name="Tero B."/>
            <person name="Wilson B."/>
            <person name="King B."/>
            <person name="Molloy S.D."/>
            <person name="Garlena R.A."/>
            <person name="Russell D.A."/>
            <person name="Pope W.H."/>
            <person name="Jacobs-Sera D."/>
            <person name="Hendrix R.W."/>
            <person name="Hatfull G.F."/>
        </authorList>
    </citation>
    <scope>NUCLEOTIDE SEQUENCE [LARGE SCALE GENOMIC DNA]</scope>
</reference>
<dbReference type="EMBL" id="MG757157">
    <property type="protein sequence ID" value="AVD99797.1"/>
    <property type="molecule type" value="Genomic_DNA"/>
</dbReference>